<comment type="caution">
    <text evidence="1">The sequence shown here is derived from an EMBL/GenBank/DDBJ whole genome shotgun (WGS) entry which is preliminary data.</text>
</comment>
<accession>A0ABR2XA53</accession>
<protein>
    <recommendedName>
        <fullName evidence="3">N-acetyltransferase domain-containing protein</fullName>
    </recommendedName>
</protein>
<reference evidence="1 2" key="1">
    <citation type="submission" date="2024-02" db="EMBL/GenBank/DDBJ databases">
        <title>First draft genome assembly of two strains of Seiridium cardinale.</title>
        <authorList>
            <person name="Emiliani G."/>
            <person name="Scali E."/>
        </authorList>
    </citation>
    <scope>NUCLEOTIDE SEQUENCE [LARGE SCALE GENOMIC DNA]</scope>
    <source>
        <strain evidence="1 2">BM-138-000479</strain>
    </source>
</reference>
<evidence type="ECO:0008006" key="3">
    <source>
        <dbReference type="Google" id="ProtNLM"/>
    </source>
</evidence>
<proteinExistence type="predicted"/>
<dbReference type="Proteomes" id="UP001465668">
    <property type="component" value="Unassembled WGS sequence"/>
</dbReference>
<name>A0ABR2XA53_9PEZI</name>
<evidence type="ECO:0000313" key="1">
    <source>
        <dbReference type="EMBL" id="KAK9770639.1"/>
    </source>
</evidence>
<organism evidence="1 2">
    <name type="scientific">Seiridium cardinale</name>
    <dbReference type="NCBI Taxonomy" id="138064"/>
    <lineage>
        <taxon>Eukaryota</taxon>
        <taxon>Fungi</taxon>
        <taxon>Dikarya</taxon>
        <taxon>Ascomycota</taxon>
        <taxon>Pezizomycotina</taxon>
        <taxon>Sordariomycetes</taxon>
        <taxon>Xylariomycetidae</taxon>
        <taxon>Amphisphaeriales</taxon>
        <taxon>Sporocadaceae</taxon>
        <taxon>Seiridium</taxon>
    </lineage>
</organism>
<dbReference type="EMBL" id="JARVKM010000089">
    <property type="protein sequence ID" value="KAK9770639.1"/>
    <property type="molecule type" value="Genomic_DNA"/>
</dbReference>
<keyword evidence="2" id="KW-1185">Reference proteome</keyword>
<sequence>MSGPTVASYSQPTPHLLSLLSSRLPNSLPLLRRLQFTRFPGGVTEHSRILYAGASALSETTADDYAGAVPTDAPFAAAYVDLSRGPETEVYFYSSLESLTGTPSPEQIREAGDHASALLKSVRAVRDEYDAGGATKRAQAPVLIGTLSETVRTLLLARGFVCTYCTIWDKWIFRLDGLPDAALARVDAAMEKQGLRWGKIVREDTGLVISRTKIPRTEQTDAGPTAFHGHQVGGWHAYRPLTDHSLVFTAKSSGRFCSKHQLQLSINDQAYLKESLTLGVAVYRGQGFAKAVAIKLMQDHLKDYGGDDYCAADVAPDNAQSQGVCRSLGGNIMWTVSWSVDSNPFFFW</sequence>
<dbReference type="Gene3D" id="3.40.630.30">
    <property type="match status" value="1"/>
</dbReference>
<evidence type="ECO:0000313" key="2">
    <source>
        <dbReference type="Proteomes" id="UP001465668"/>
    </source>
</evidence>
<gene>
    <name evidence="1" type="ORF">SCAR479_12715</name>
</gene>